<feature type="chain" id="PRO_5046469835" description="thioredoxin-dependent peroxiredoxin" evidence="12">
    <location>
        <begin position="21"/>
        <end position="208"/>
    </location>
</feature>
<dbReference type="InterPro" id="IPR036249">
    <property type="entry name" value="Thioredoxin-like_sf"/>
</dbReference>
<proteinExistence type="inferred from homology"/>
<feature type="domain" description="Thioredoxin" evidence="13">
    <location>
        <begin position="36"/>
        <end position="208"/>
    </location>
</feature>
<sequence length="208" mass="22984">MRKIFVAILLAVAFSQSVFALDRTVIADSAENVTPLLNGQAAPSTTLKTADGSPVSFKALTMQKPSIVLFYRGGWCPYCNRQLAELKDIEQDLVDMGYQVLAISPESPSRLQEQKLETEFAVTLLSDESLETIRQFGIGFYVANETSQLYKEKMDVVLTRDDSARSVLPAPAIFIVDKDGLIQFNYVNPNYAVRPSAELLLNVAKALN</sequence>
<dbReference type="PROSITE" id="PS51352">
    <property type="entry name" value="THIOREDOXIN_2"/>
    <property type="match status" value="1"/>
</dbReference>
<comment type="function">
    <text evidence="1">Thiol-specific peroxidase that catalyzes the reduction of hydrogen peroxide and organic hydroperoxides to water and alcohols, respectively. Plays a role in cell protection against oxidative stress by detoxifying peroxides and as sensor of hydrogen peroxide-mediated signaling events.</text>
</comment>
<keyword evidence="15" id="KW-1185">Reference proteome</keyword>
<dbReference type="PANTHER" id="PTHR42801:SF7">
    <property type="entry name" value="SLL1159 PROTEIN"/>
    <property type="match status" value="1"/>
</dbReference>
<evidence type="ECO:0000256" key="8">
    <source>
        <dbReference type="ARBA" id="ARBA00032824"/>
    </source>
</evidence>
<comment type="caution">
    <text evidence="14">The sequence shown here is derived from an EMBL/GenBank/DDBJ whole genome shotgun (WGS) entry which is preliminary data.</text>
</comment>
<protein>
    <recommendedName>
        <fullName evidence="2">thioredoxin-dependent peroxiredoxin</fullName>
        <ecNumber evidence="2">1.11.1.24</ecNumber>
    </recommendedName>
    <alternativeName>
        <fullName evidence="8">Thioredoxin peroxidase</fullName>
    </alternativeName>
    <alternativeName>
        <fullName evidence="10">Thioredoxin-dependent peroxiredoxin Bcp</fullName>
    </alternativeName>
</protein>
<keyword evidence="3" id="KW-0575">Peroxidase</keyword>
<dbReference type="CDD" id="cd02970">
    <property type="entry name" value="PRX_like2"/>
    <property type="match status" value="1"/>
</dbReference>
<keyword evidence="5" id="KW-0560">Oxidoreductase</keyword>
<name>A0ABT7SSL5_9ALTE</name>
<dbReference type="Proteomes" id="UP001234343">
    <property type="component" value="Unassembled WGS sequence"/>
</dbReference>
<keyword evidence="12" id="KW-0732">Signal</keyword>
<reference evidence="14 15" key="1">
    <citation type="submission" date="2023-06" db="EMBL/GenBank/DDBJ databases">
        <title>Alteromonas sp. ASW11-36 isolated from intertidal sand.</title>
        <authorList>
            <person name="Li Y."/>
        </authorList>
    </citation>
    <scope>NUCLEOTIDE SEQUENCE [LARGE SCALE GENOMIC DNA]</scope>
    <source>
        <strain evidence="14 15">ASW11-36</strain>
    </source>
</reference>
<keyword evidence="7" id="KW-0676">Redox-active center</keyword>
<dbReference type="Gene3D" id="3.40.30.10">
    <property type="entry name" value="Glutaredoxin"/>
    <property type="match status" value="1"/>
</dbReference>
<dbReference type="InterPro" id="IPR013766">
    <property type="entry name" value="Thioredoxin_domain"/>
</dbReference>
<gene>
    <name evidence="14" type="ORF">QTP81_01090</name>
</gene>
<evidence type="ECO:0000256" key="3">
    <source>
        <dbReference type="ARBA" id="ARBA00022559"/>
    </source>
</evidence>
<dbReference type="EMBL" id="JAUCBP010000001">
    <property type="protein sequence ID" value="MDM7859198.1"/>
    <property type="molecule type" value="Genomic_DNA"/>
</dbReference>
<dbReference type="SUPFAM" id="SSF52833">
    <property type="entry name" value="Thioredoxin-like"/>
    <property type="match status" value="1"/>
</dbReference>
<evidence type="ECO:0000256" key="1">
    <source>
        <dbReference type="ARBA" id="ARBA00003330"/>
    </source>
</evidence>
<evidence type="ECO:0000259" key="13">
    <source>
        <dbReference type="PROSITE" id="PS51352"/>
    </source>
</evidence>
<dbReference type="InterPro" id="IPR000866">
    <property type="entry name" value="AhpC/TSA"/>
</dbReference>
<evidence type="ECO:0000256" key="10">
    <source>
        <dbReference type="ARBA" id="ARBA00042639"/>
    </source>
</evidence>
<evidence type="ECO:0000256" key="6">
    <source>
        <dbReference type="ARBA" id="ARBA00023157"/>
    </source>
</evidence>
<accession>A0ABT7SSL5</accession>
<evidence type="ECO:0000313" key="14">
    <source>
        <dbReference type="EMBL" id="MDM7859198.1"/>
    </source>
</evidence>
<evidence type="ECO:0000256" key="11">
    <source>
        <dbReference type="ARBA" id="ARBA00049091"/>
    </source>
</evidence>
<evidence type="ECO:0000256" key="9">
    <source>
        <dbReference type="ARBA" id="ARBA00038489"/>
    </source>
</evidence>
<dbReference type="EC" id="1.11.1.24" evidence="2"/>
<evidence type="ECO:0000256" key="5">
    <source>
        <dbReference type="ARBA" id="ARBA00023002"/>
    </source>
</evidence>
<organism evidence="14 15">
    <name type="scientific">Alteromonas arenosi</name>
    <dbReference type="NCBI Taxonomy" id="3055817"/>
    <lineage>
        <taxon>Bacteria</taxon>
        <taxon>Pseudomonadati</taxon>
        <taxon>Pseudomonadota</taxon>
        <taxon>Gammaproteobacteria</taxon>
        <taxon>Alteromonadales</taxon>
        <taxon>Alteromonadaceae</taxon>
        <taxon>Alteromonas/Salinimonas group</taxon>
        <taxon>Alteromonas</taxon>
    </lineage>
</organism>
<comment type="catalytic activity">
    <reaction evidence="11">
        <text>a hydroperoxide + [thioredoxin]-dithiol = an alcohol + [thioredoxin]-disulfide + H2O</text>
        <dbReference type="Rhea" id="RHEA:62620"/>
        <dbReference type="Rhea" id="RHEA-COMP:10698"/>
        <dbReference type="Rhea" id="RHEA-COMP:10700"/>
        <dbReference type="ChEBI" id="CHEBI:15377"/>
        <dbReference type="ChEBI" id="CHEBI:29950"/>
        <dbReference type="ChEBI" id="CHEBI:30879"/>
        <dbReference type="ChEBI" id="CHEBI:35924"/>
        <dbReference type="ChEBI" id="CHEBI:50058"/>
        <dbReference type="EC" id="1.11.1.24"/>
    </reaction>
</comment>
<dbReference type="RefSeq" id="WP_289363111.1">
    <property type="nucleotide sequence ID" value="NZ_JAUCBP010000001.1"/>
</dbReference>
<keyword evidence="4" id="KW-0049">Antioxidant</keyword>
<evidence type="ECO:0000256" key="2">
    <source>
        <dbReference type="ARBA" id="ARBA00013017"/>
    </source>
</evidence>
<keyword evidence="6" id="KW-1015">Disulfide bond</keyword>
<dbReference type="PANTHER" id="PTHR42801">
    <property type="entry name" value="THIOREDOXIN-DEPENDENT PEROXIDE REDUCTASE"/>
    <property type="match status" value="1"/>
</dbReference>
<dbReference type="Pfam" id="PF00578">
    <property type="entry name" value="AhpC-TSA"/>
    <property type="match status" value="1"/>
</dbReference>
<evidence type="ECO:0000256" key="12">
    <source>
        <dbReference type="SAM" id="SignalP"/>
    </source>
</evidence>
<comment type="similarity">
    <text evidence="9">Belongs to the peroxiredoxin family. BCP/PrxQ subfamily.</text>
</comment>
<evidence type="ECO:0000256" key="4">
    <source>
        <dbReference type="ARBA" id="ARBA00022862"/>
    </source>
</evidence>
<evidence type="ECO:0000256" key="7">
    <source>
        <dbReference type="ARBA" id="ARBA00023284"/>
    </source>
</evidence>
<feature type="signal peptide" evidence="12">
    <location>
        <begin position="1"/>
        <end position="20"/>
    </location>
</feature>
<dbReference type="InterPro" id="IPR050924">
    <property type="entry name" value="Peroxiredoxin_BCP/PrxQ"/>
</dbReference>
<evidence type="ECO:0000313" key="15">
    <source>
        <dbReference type="Proteomes" id="UP001234343"/>
    </source>
</evidence>